<reference evidence="1 2" key="1">
    <citation type="journal article" date="2020" name="Genome Biol. Evol.">
        <title>Rhizobium dioscoreae sp. nov., a plant growth-promoting bacterium isolated from yam (Dioscorea species).</title>
        <authorList>
            <person name="Ouyabe M."/>
            <person name="Tanaka N."/>
            <person name="Shiwa Y."/>
            <person name="Fujita N."/>
            <person name="Kikuno H."/>
            <person name="Babil P."/>
            <person name="Shiwachi H."/>
        </authorList>
    </citation>
    <scope>NUCLEOTIDE SEQUENCE [LARGE SCALE GENOMIC DNA]</scope>
    <source>
        <strain evidence="1 2">S-93</strain>
    </source>
</reference>
<evidence type="ECO:0000313" key="1">
    <source>
        <dbReference type="EMBL" id="GES53180.1"/>
    </source>
</evidence>
<dbReference type="EMBL" id="BLAJ01000014">
    <property type="protein sequence ID" value="GES53180.1"/>
    <property type="molecule type" value="Genomic_DNA"/>
</dbReference>
<protein>
    <submittedName>
        <fullName evidence="1">Uncharacterized protein</fullName>
    </submittedName>
</protein>
<name>A0ABQ0ZC92_9HYPH</name>
<comment type="caution">
    <text evidence="1">The sequence shown here is derived from an EMBL/GenBank/DDBJ whole genome shotgun (WGS) entry which is preliminary data.</text>
</comment>
<gene>
    <name evidence="1" type="ORF">RsS93_57940</name>
</gene>
<keyword evidence="2" id="KW-1185">Reference proteome</keyword>
<proteinExistence type="predicted"/>
<organism evidence="1 2">
    <name type="scientific">Rhizobium dioscoreae</name>
    <dbReference type="NCBI Taxonomy" id="2653122"/>
    <lineage>
        <taxon>Bacteria</taxon>
        <taxon>Pseudomonadati</taxon>
        <taxon>Pseudomonadota</taxon>
        <taxon>Alphaproteobacteria</taxon>
        <taxon>Hyphomicrobiales</taxon>
        <taxon>Rhizobiaceae</taxon>
        <taxon>Rhizobium/Agrobacterium group</taxon>
        <taxon>Rhizobium</taxon>
    </lineage>
</organism>
<sequence length="76" mass="8681">MRLAPRSRGNSKYCQEYLTRPDSFKHIDGRTSAMSLLGCKLQSDWAAIGIDEGMDFSCRPPRERPMQPDLSSVFDR</sequence>
<dbReference type="Proteomes" id="UP000390335">
    <property type="component" value="Unassembled WGS sequence"/>
</dbReference>
<accession>A0ABQ0ZC92</accession>
<evidence type="ECO:0000313" key="2">
    <source>
        <dbReference type="Proteomes" id="UP000390335"/>
    </source>
</evidence>